<accession>A0A7J6M1H4</accession>
<evidence type="ECO:0000313" key="3">
    <source>
        <dbReference type="Proteomes" id="UP000591131"/>
    </source>
</evidence>
<evidence type="ECO:0000313" key="2">
    <source>
        <dbReference type="EMBL" id="KAF4665389.1"/>
    </source>
</evidence>
<keyword evidence="3" id="KW-1185">Reference proteome</keyword>
<comment type="caution">
    <text evidence="2">The sequence shown here is derived from an EMBL/GenBank/DDBJ whole genome shotgun (WGS) entry which is preliminary data.</text>
</comment>
<dbReference type="EMBL" id="JAAPAO010000262">
    <property type="protein sequence ID" value="KAF4665389.1"/>
    <property type="molecule type" value="Genomic_DNA"/>
</dbReference>
<dbReference type="OrthoDB" id="442125at2759"/>
<proteinExistence type="predicted"/>
<name>A0A7J6M1H4_PERCH</name>
<protein>
    <submittedName>
        <fullName evidence="2">Uncharacterized protein</fullName>
    </submittedName>
</protein>
<reference evidence="2 3" key="1">
    <citation type="submission" date="2020-04" db="EMBL/GenBank/DDBJ databases">
        <title>Perkinsus chesapeaki whole genome sequence.</title>
        <authorList>
            <person name="Bogema D.R."/>
        </authorList>
    </citation>
    <scope>NUCLEOTIDE SEQUENCE [LARGE SCALE GENOMIC DNA]</scope>
    <source>
        <strain evidence="2">ATCC PRA-425</strain>
    </source>
</reference>
<gene>
    <name evidence="2" type="ORF">FOL47_004631</name>
</gene>
<feature type="region of interest" description="Disordered" evidence="1">
    <location>
        <begin position="351"/>
        <end position="374"/>
    </location>
</feature>
<dbReference type="Proteomes" id="UP000591131">
    <property type="component" value="Unassembled WGS sequence"/>
</dbReference>
<dbReference type="AlphaFoldDB" id="A0A7J6M1H4"/>
<organism evidence="2 3">
    <name type="scientific">Perkinsus chesapeaki</name>
    <name type="common">Clam parasite</name>
    <name type="synonym">Perkinsus andrewsi</name>
    <dbReference type="NCBI Taxonomy" id="330153"/>
    <lineage>
        <taxon>Eukaryota</taxon>
        <taxon>Sar</taxon>
        <taxon>Alveolata</taxon>
        <taxon>Perkinsozoa</taxon>
        <taxon>Perkinsea</taxon>
        <taxon>Perkinsida</taxon>
        <taxon>Perkinsidae</taxon>
        <taxon>Perkinsus</taxon>
    </lineage>
</organism>
<evidence type="ECO:0000256" key="1">
    <source>
        <dbReference type="SAM" id="MobiDB-lite"/>
    </source>
</evidence>
<sequence>MGIFGRILINFTMKGLLISIMGKAPPSKKAHAPTSAPYVDRELTKPDEGLPTMEIDTNMPQSGDDIVSHLLDKKTSDVTIIGLANFLSTPSRRGYSILASTNLLVMLLPRLGVDDSRLQSSEIRQAVLSLYTSVVSWGQEKLLRNLIRKYGLIETVVATLREDMRILANPEKKKGKKSKQRQIDHDSRVEIIEAQWELLAILEVDLIPIGLVRLCAPPLQPVIPDEVVNLALQTALTKEYDIAVRVAAANMLSRVAMEEMCSDCCLSPLTHRMTEVEQAIEESEDALLAAELMSALCHGYHMELFAPERGGLERAQRVVKEMHYLVSSAGAHLVDGFVNVIETVASIQPAPTKGAAADSSPEAGDPAKQRSAQSVVDKWRRSVRLVQTSVTTLSFIASAIVENGRSSSDNAPMSESGVSSSSLPMPFIFSGQAEAYTSVLGEVMRSLAEDDPRSLAQQKEDSWQGGNVGSFRMDVSETDLRIFHHNMGYDLDEIKSTVDYGTAVYLNDSSIAVSKFPMATRSIMLAGGSPVLAYMFMALLTADSSVLHCGLCLSASLMSALDEPLVARVRTKMPVSLLSDLASLWSLHSNALEGCEEIVIVENAVDDSGVTSLCDHCVSALTAALPLFSKLDWGRGCSYGTSIGELLQALYQSLLLASARGCAATNEGLELVDNSVRMTQLVSPLSEDMVQAQVVCISWLGRSHPDACSVCEGLLQLVKLHCEEKGVLSRRVLVATFEAIFEVFGADDNPAADQALRSCVGPNWESLLAAGVRRLKREARSCDEEDVEGAAVNGEAFIDGASDPGQSDMVLAQGIMLASGA</sequence>